<dbReference type="SUPFAM" id="SSF117074">
    <property type="entry name" value="Hypothetical protein PA1324"/>
    <property type="match status" value="1"/>
</dbReference>
<name>A0A160T3M2_9CHLR</name>
<dbReference type="RefSeq" id="WP_095043935.1">
    <property type="nucleotide sequence ID" value="NZ_LN890655.1"/>
</dbReference>
<keyword evidence="2" id="KW-0472">Membrane</keyword>
<feature type="signal peptide" evidence="3">
    <location>
        <begin position="1"/>
        <end position="22"/>
    </location>
</feature>
<feature type="compositionally biased region" description="Basic and acidic residues" evidence="1">
    <location>
        <begin position="324"/>
        <end position="337"/>
    </location>
</feature>
<dbReference type="Pfam" id="PF01476">
    <property type="entry name" value="LysM"/>
    <property type="match status" value="1"/>
</dbReference>
<reference evidence="5" key="1">
    <citation type="submission" date="2016-01" db="EMBL/GenBank/DDBJ databases">
        <authorList>
            <person name="Mcilroy J.S."/>
            <person name="Karst M S."/>
            <person name="Albertsen M."/>
        </authorList>
    </citation>
    <scope>NUCLEOTIDE SEQUENCE</scope>
    <source>
        <strain evidence="5">Cfx-K</strain>
    </source>
</reference>
<dbReference type="CDD" id="cd00118">
    <property type="entry name" value="LysM"/>
    <property type="match status" value="1"/>
</dbReference>
<dbReference type="InterPro" id="IPR013783">
    <property type="entry name" value="Ig-like_fold"/>
</dbReference>
<feature type="chain" id="PRO_5008240564" description="LysM domain-containing protein" evidence="3">
    <location>
        <begin position="23"/>
        <end position="337"/>
    </location>
</feature>
<dbReference type="InterPro" id="IPR036779">
    <property type="entry name" value="LysM_dom_sf"/>
</dbReference>
<dbReference type="Gene3D" id="2.60.40.10">
    <property type="entry name" value="Immunoglobulins"/>
    <property type="match status" value="1"/>
</dbReference>
<dbReference type="PROSITE" id="PS51782">
    <property type="entry name" value="LYSM"/>
    <property type="match status" value="1"/>
</dbReference>
<evidence type="ECO:0000259" key="4">
    <source>
        <dbReference type="PROSITE" id="PS51782"/>
    </source>
</evidence>
<feature type="domain" description="LysM" evidence="4">
    <location>
        <begin position="70"/>
        <end position="114"/>
    </location>
</feature>
<protein>
    <recommendedName>
        <fullName evidence="4">LysM domain-containing protein</fullName>
    </recommendedName>
</protein>
<evidence type="ECO:0000313" key="6">
    <source>
        <dbReference type="Proteomes" id="UP000215027"/>
    </source>
</evidence>
<dbReference type="SMART" id="SM00257">
    <property type="entry name" value="LysM"/>
    <property type="match status" value="1"/>
</dbReference>
<dbReference type="KEGG" id="pbf:CFX0092_A2748"/>
<evidence type="ECO:0000313" key="5">
    <source>
        <dbReference type="EMBL" id="CUS04626.2"/>
    </source>
</evidence>
<keyword evidence="2" id="KW-0812">Transmembrane</keyword>
<feature type="compositionally biased region" description="Low complexity" evidence="1">
    <location>
        <begin position="255"/>
        <end position="268"/>
    </location>
</feature>
<gene>
    <name evidence="5" type="ORF">CFX0092_A2748</name>
</gene>
<evidence type="ECO:0000256" key="3">
    <source>
        <dbReference type="SAM" id="SignalP"/>
    </source>
</evidence>
<evidence type="ECO:0000256" key="1">
    <source>
        <dbReference type="SAM" id="MobiDB-lite"/>
    </source>
</evidence>
<keyword evidence="3" id="KW-0732">Signal</keyword>
<sequence>MMMKWGSLLWLLAAVLLPAGWAAVPPRQAATPTVGATVAPATAAATESATTLPTLPPPWVSPTPNAEGAIIVVVQPGESLWIIAARAGLTLPDLLALNNLSESAIINPGDALIVGFVAPLTATPVITPTAPLPPPTPQPTATPATATICLSAFDDLNRDGVHDPGEPLRAGVAFTIYNTTAVVANYITDGRSEPKCLDGLAPGEYRVARSIAPGETLTTAGDWSLNLTGGGELRQAFGSFIGAATPGVVTANGQPTTATTTPSLLPSGSPAPPPPSSPAGSLAPRLAGVIALFIGGLLLLGAVLLLLFRQTGSRPAAGPPPDKAGSERRFRDLDDLE</sequence>
<dbReference type="InterPro" id="IPR018392">
    <property type="entry name" value="LysM"/>
</dbReference>
<accession>A0A160T3M2</accession>
<dbReference type="Proteomes" id="UP000215027">
    <property type="component" value="Chromosome I"/>
</dbReference>
<dbReference type="Gene3D" id="3.10.350.10">
    <property type="entry name" value="LysM domain"/>
    <property type="match status" value="1"/>
</dbReference>
<dbReference type="EMBL" id="LN890655">
    <property type="protein sequence ID" value="CUS04626.2"/>
    <property type="molecule type" value="Genomic_DNA"/>
</dbReference>
<organism evidence="5 6">
    <name type="scientific">Candidatus Promineifilum breve</name>
    <dbReference type="NCBI Taxonomy" id="1806508"/>
    <lineage>
        <taxon>Bacteria</taxon>
        <taxon>Bacillati</taxon>
        <taxon>Chloroflexota</taxon>
        <taxon>Ardenticatenia</taxon>
        <taxon>Candidatus Promineifilales</taxon>
        <taxon>Candidatus Promineifilaceae</taxon>
        <taxon>Candidatus Promineifilum</taxon>
    </lineage>
</organism>
<evidence type="ECO:0000256" key="2">
    <source>
        <dbReference type="SAM" id="Phobius"/>
    </source>
</evidence>
<dbReference type="AlphaFoldDB" id="A0A160T3M2"/>
<feature type="transmembrane region" description="Helical" evidence="2">
    <location>
        <begin position="286"/>
        <end position="308"/>
    </location>
</feature>
<keyword evidence="6" id="KW-1185">Reference proteome</keyword>
<keyword evidence="2" id="KW-1133">Transmembrane helix</keyword>
<feature type="region of interest" description="Disordered" evidence="1">
    <location>
        <begin position="251"/>
        <end position="280"/>
    </location>
</feature>
<proteinExistence type="predicted"/>
<dbReference type="OrthoDB" id="3169091at2"/>
<feature type="region of interest" description="Disordered" evidence="1">
    <location>
        <begin position="313"/>
        <end position="337"/>
    </location>
</feature>
<dbReference type="SUPFAM" id="SSF54106">
    <property type="entry name" value="LysM domain"/>
    <property type="match status" value="1"/>
</dbReference>